<gene>
    <name evidence="1" type="ORF">DQ384_26605</name>
</gene>
<proteinExistence type="predicted"/>
<dbReference type="InterPro" id="IPR029063">
    <property type="entry name" value="SAM-dependent_MTases_sf"/>
</dbReference>
<dbReference type="EMBL" id="QOIL01000016">
    <property type="protein sequence ID" value="RCG27389.1"/>
    <property type="molecule type" value="Genomic_DNA"/>
</dbReference>
<reference evidence="1 2" key="1">
    <citation type="submission" date="2018-06" db="EMBL/GenBank/DDBJ databases">
        <title>Sphaerisporangium craniellae sp. nov., isolated from a marine sponge in the South China Sea.</title>
        <authorList>
            <person name="Li L."/>
        </authorList>
    </citation>
    <scope>NUCLEOTIDE SEQUENCE [LARGE SCALE GENOMIC DNA]</scope>
    <source>
        <strain evidence="1 2">CCTCC AA 208026</strain>
    </source>
</reference>
<accession>A0A367FBR2</accession>
<name>A0A367FBR2_9ACTN</name>
<comment type="caution">
    <text evidence="1">The sequence shown here is derived from an EMBL/GenBank/DDBJ whole genome shotgun (WGS) entry which is preliminary data.</text>
</comment>
<keyword evidence="2" id="KW-1185">Reference proteome</keyword>
<dbReference type="RefSeq" id="WP_114031627.1">
    <property type="nucleotide sequence ID" value="NZ_QOIL01000016.1"/>
</dbReference>
<dbReference type="Proteomes" id="UP000253094">
    <property type="component" value="Unassembled WGS sequence"/>
</dbReference>
<protein>
    <submittedName>
        <fullName evidence="1">Uncharacterized protein</fullName>
    </submittedName>
</protein>
<evidence type="ECO:0000313" key="1">
    <source>
        <dbReference type="EMBL" id="RCG27389.1"/>
    </source>
</evidence>
<organism evidence="1 2">
    <name type="scientific">Sphaerisporangium album</name>
    <dbReference type="NCBI Taxonomy" id="509200"/>
    <lineage>
        <taxon>Bacteria</taxon>
        <taxon>Bacillati</taxon>
        <taxon>Actinomycetota</taxon>
        <taxon>Actinomycetes</taxon>
        <taxon>Streptosporangiales</taxon>
        <taxon>Streptosporangiaceae</taxon>
        <taxon>Sphaerisporangium</taxon>
    </lineage>
</organism>
<dbReference type="OrthoDB" id="9178247at2"/>
<dbReference type="AlphaFoldDB" id="A0A367FBR2"/>
<sequence>MSVTRTTDERFRRAVESLCVPVMGTEAVGPLLAALLKLVRPQRVLEVGMGYTTPFLAGALGEIADEVRAESPALAAKTRPYLDGGVPLDETWMDSPPALLAPGFYGAPYLPRLVAVDDLSIPESSSSKVWDVLRELELDHLVTVVNADLRACAEHLPEDFLPIDFAWIDAWECLYFFDNFWDLINPDGGLVVMHYLMTYPEGEAFLRYLATLQRERPGEFEVVNLLEPHKLTQNSVTILRRTAGVLPRRYARPGGHMSFDDSLRAQAEAQVEATAGAPRDRTAHGSEG</sequence>
<dbReference type="SUPFAM" id="SSF53335">
    <property type="entry name" value="S-adenosyl-L-methionine-dependent methyltransferases"/>
    <property type="match status" value="1"/>
</dbReference>
<evidence type="ECO:0000313" key="2">
    <source>
        <dbReference type="Proteomes" id="UP000253094"/>
    </source>
</evidence>
<dbReference type="Gene3D" id="3.40.50.150">
    <property type="entry name" value="Vaccinia Virus protein VP39"/>
    <property type="match status" value="1"/>
</dbReference>